<evidence type="ECO:0000256" key="6">
    <source>
        <dbReference type="SAM" id="MobiDB-lite"/>
    </source>
</evidence>
<organism evidence="9 10">
    <name type="scientific">Dreissena polymorpha</name>
    <name type="common">Zebra mussel</name>
    <name type="synonym">Mytilus polymorpha</name>
    <dbReference type="NCBI Taxonomy" id="45954"/>
    <lineage>
        <taxon>Eukaryota</taxon>
        <taxon>Metazoa</taxon>
        <taxon>Spiralia</taxon>
        <taxon>Lophotrochozoa</taxon>
        <taxon>Mollusca</taxon>
        <taxon>Bivalvia</taxon>
        <taxon>Autobranchia</taxon>
        <taxon>Heteroconchia</taxon>
        <taxon>Euheterodonta</taxon>
        <taxon>Imparidentia</taxon>
        <taxon>Neoheterodontei</taxon>
        <taxon>Myida</taxon>
        <taxon>Dreissenoidea</taxon>
        <taxon>Dreissenidae</taxon>
        <taxon>Dreissena</taxon>
    </lineage>
</organism>
<evidence type="ECO:0000256" key="7">
    <source>
        <dbReference type="SAM" id="SignalP"/>
    </source>
</evidence>
<dbReference type="InterPro" id="IPR050350">
    <property type="entry name" value="Compl-Cell_Adhes-Reg"/>
</dbReference>
<keyword evidence="1 5" id="KW-0768">Sushi</keyword>
<proteinExistence type="predicted"/>
<keyword evidence="7" id="KW-0732">Signal</keyword>
<dbReference type="Pfam" id="PF00084">
    <property type="entry name" value="Sushi"/>
    <property type="match status" value="2"/>
</dbReference>
<keyword evidence="3" id="KW-1015">Disulfide bond</keyword>
<accession>A0A9D4C510</accession>
<dbReference type="SUPFAM" id="SSF57535">
    <property type="entry name" value="Complement control module/SCR domain"/>
    <property type="match status" value="2"/>
</dbReference>
<evidence type="ECO:0000259" key="8">
    <source>
        <dbReference type="PROSITE" id="PS50923"/>
    </source>
</evidence>
<evidence type="ECO:0000256" key="3">
    <source>
        <dbReference type="ARBA" id="ARBA00023157"/>
    </source>
</evidence>
<feature type="signal peptide" evidence="7">
    <location>
        <begin position="1"/>
        <end position="19"/>
    </location>
</feature>
<evidence type="ECO:0000256" key="5">
    <source>
        <dbReference type="PROSITE-ProRule" id="PRU00302"/>
    </source>
</evidence>
<dbReference type="InterPro" id="IPR000436">
    <property type="entry name" value="Sushi_SCR_CCP_dom"/>
</dbReference>
<dbReference type="PROSITE" id="PS50923">
    <property type="entry name" value="SUSHI"/>
    <property type="match status" value="1"/>
</dbReference>
<dbReference type="Proteomes" id="UP000828390">
    <property type="component" value="Unassembled WGS sequence"/>
</dbReference>
<dbReference type="PANTHER" id="PTHR19325:SF575">
    <property type="entry name" value="LOCOMOTION-RELATED PROTEIN HIKARU GENKI"/>
    <property type="match status" value="1"/>
</dbReference>
<feature type="domain" description="Sushi" evidence="8">
    <location>
        <begin position="87"/>
        <end position="155"/>
    </location>
</feature>
<evidence type="ECO:0000256" key="1">
    <source>
        <dbReference type="ARBA" id="ARBA00022659"/>
    </source>
</evidence>
<keyword evidence="4" id="KW-0325">Glycoprotein</keyword>
<comment type="caution">
    <text evidence="5">Lacks conserved residue(s) required for the propagation of feature annotation.</text>
</comment>
<comment type="caution">
    <text evidence="9">The sequence shown here is derived from an EMBL/GenBank/DDBJ whole genome shotgun (WGS) entry which is preliminary data.</text>
</comment>
<dbReference type="PROSITE" id="PS51257">
    <property type="entry name" value="PROKAR_LIPOPROTEIN"/>
    <property type="match status" value="1"/>
</dbReference>
<sequence length="236" mass="25145">MKCQVLMVVLLIAFVSCEATTNCTSNTTDCGTTAAPPNATVAYPNCTVFESIANVTCNDGYRLVGRNNSDVFENIQCQSNGTWNASIGCTPKDCGAIAAQNTTVAYLNGTVFESIANVTCNDGYRLVGSNNKSDVFEYIQCQSNGMWNALRRCEPKENIISTSTPSNSSMTELSSSPSTLAASTQEPFGNSTANGQDGSNRTVAATTKTWDQNGCSRLEAVWFVIAILLPVATTNF</sequence>
<dbReference type="CDD" id="cd00033">
    <property type="entry name" value="CCP"/>
    <property type="match status" value="2"/>
</dbReference>
<dbReference type="PANTHER" id="PTHR19325">
    <property type="entry name" value="COMPLEMENT COMPONENT-RELATED SUSHI DOMAIN-CONTAINING"/>
    <property type="match status" value="1"/>
</dbReference>
<dbReference type="OrthoDB" id="6127264at2759"/>
<evidence type="ECO:0000256" key="4">
    <source>
        <dbReference type="ARBA" id="ARBA00023180"/>
    </source>
</evidence>
<reference evidence="9" key="2">
    <citation type="submission" date="2020-11" db="EMBL/GenBank/DDBJ databases">
        <authorList>
            <person name="McCartney M.A."/>
            <person name="Auch B."/>
            <person name="Kono T."/>
            <person name="Mallez S."/>
            <person name="Becker A."/>
            <person name="Gohl D.M."/>
            <person name="Silverstein K.A.T."/>
            <person name="Koren S."/>
            <person name="Bechman K.B."/>
            <person name="Herman A."/>
            <person name="Abrahante J.E."/>
            <person name="Garbe J."/>
        </authorList>
    </citation>
    <scope>NUCLEOTIDE SEQUENCE</scope>
    <source>
        <strain evidence="9">Duluth1</strain>
        <tissue evidence="9">Whole animal</tissue>
    </source>
</reference>
<reference evidence="9" key="1">
    <citation type="journal article" date="2019" name="bioRxiv">
        <title>The Genome of the Zebra Mussel, Dreissena polymorpha: A Resource for Invasive Species Research.</title>
        <authorList>
            <person name="McCartney M.A."/>
            <person name="Auch B."/>
            <person name="Kono T."/>
            <person name="Mallez S."/>
            <person name="Zhang Y."/>
            <person name="Obille A."/>
            <person name="Becker A."/>
            <person name="Abrahante J.E."/>
            <person name="Garbe J."/>
            <person name="Badalamenti J.P."/>
            <person name="Herman A."/>
            <person name="Mangelson H."/>
            <person name="Liachko I."/>
            <person name="Sullivan S."/>
            <person name="Sone E.D."/>
            <person name="Koren S."/>
            <person name="Silverstein K.A.T."/>
            <person name="Beckman K.B."/>
            <person name="Gohl D.M."/>
        </authorList>
    </citation>
    <scope>NUCLEOTIDE SEQUENCE</scope>
    <source>
        <strain evidence="9">Duluth1</strain>
        <tissue evidence="9">Whole animal</tissue>
    </source>
</reference>
<dbReference type="AlphaFoldDB" id="A0A9D4C510"/>
<protein>
    <recommendedName>
        <fullName evidence="8">Sushi domain-containing protein</fullName>
    </recommendedName>
</protein>
<keyword evidence="2" id="KW-0677">Repeat</keyword>
<feature type="compositionally biased region" description="Polar residues" evidence="6">
    <location>
        <begin position="185"/>
        <end position="200"/>
    </location>
</feature>
<dbReference type="EMBL" id="JAIWYP010000013">
    <property type="protein sequence ID" value="KAH3717195.1"/>
    <property type="molecule type" value="Genomic_DNA"/>
</dbReference>
<dbReference type="InterPro" id="IPR035976">
    <property type="entry name" value="Sushi/SCR/CCP_sf"/>
</dbReference>
<name>A0A9D4C510_DREPO</name>
<evidence type="ECO:0000256" key="2">
    <source>
        <dbReference type="ARBA" id="ARBA00022737"/>
    </source>
</evidence>
<evidence type="ECO:0000313" key="9">
    <source>
        <dbReference type="EMBL" id="KAH3717195.1"/>
    </source>
</evidence>
<feature type="compositionally biased region" description="Low complexity" evidence="6">
    <location>
        <begin position="160"/>
        <end position="184"/>
    </location>
</feature>
<evidence type="ECO:0000313" key="10">
    <source>
        <dbReference type="Proteomes" id="UP000828390"/>
    </source>
</evidence>
<dbReference type="Gene3D" id="2.10.70.10">
    <property type="entry name" value="Complement Module, domain 1"/>
    <property type="match status" value="2"/>
</dbReference>
<feature type="region of interest" description="Disordered" evidence="6">
    <location>
        <begin position="160"/>
        <end position="200"/>
    </location>
</feature>
<feature type="chain" id="PRO_5038713738" description="Sushi domain-containing protein" evidence="7">
    <location>
        <begin position="20"/>
        <end position="236"/>
    </location>
</feature>
<gene>
    <name evidence="9" type="ORF">DPMN_059976</name>
</gene>
<keyword evidence="10" id="KW-1185">Reference proteome</keyword>
<dbReference type="SMART" id="SM00032">
    <property type="entry name" value="CCP"/>
    <property type="match status" value="2"/>
</dbReference>